<dbReference type="Proteomes" id="UP000322362">
    <property type="component" value="Unassembled WGS sequence"/>
</dbReference>
<dbReference type="EMBL" id="VTAV01000002">
    <property type="protein sequence ID" value="TYR37636.1"/>
    <property type="molecule type" value="Genomic_DNA"/>
</dbReference>
<keyword evidence="1" id="KW-0472">Membrane</keyword>
<keyword evidence="3" id="KW-1185">Reference proteome</keyword>
<dbReference type="NCBIfam" id="TIGR03781">
    <property type="entry name" value="Bac_Flav_CT_K"/>
    <property type="match status" value="1"/>
</dbReference>
<accession>A0A5D4H9V3</accession>
<proteinExistence type="predicted"/>
<keyword evidence="1" id="KW-0812">Transmembrane</keyword>
<organism evidence="2 3">
    <name type="scientific">Sphingobacterium phlebotomi</name>
    <dbReference type="NCBI Taxonomy" id="2605433"/>
    <lineage>
        <taxon>Bacteria</taxon>
        <taxon>Pseudomonadati</taxon>
        <taxon>Bacteroidota</taxon>
        <taxon>Sphingobacteriia</taxon>
        <taxon>Sphingobacteriales</taxon>
        <taxon>Sphingobacteriaceae</taxon>
        <taxon>Sphingobacterium</taxon>
    </lineage>
</organism>
<name>A0A5D4H9V3_9SPHI</name>
<dbReference type="InterPro" id="IPR022276">
    <property type="entry name" value="Conjug_transposon_TraK"/>
</dbReference>
<feature type="transmembrane region" description="Helical" evidence="1">
    <location>
        <begin position="15"/>
        <end position="34"/>
    </location>
</feature>
<evidence type="ECO:0000313" key="3">
    <source>
        <dbReference type="Proteomes" id="UP000322362"/>
    </source>
</evidence>
<comment type="caution">
    <text evidence="2">The sequence shown here is derived from an EMBL/GenBank/DDBJ whole genome shotgun (WGS) entry which is preliminary data.</text>
</comment>
<reference evidence="2 3" key="1">
    <citation type="submission" date="2019-08" db="EMBL/GenBank/DDBJ databases">
        <title>Phlebobacter frassis gen. nov. sp. nov., a new member of family Sphingobacteriaceae isolated from sand fly rearing media.</title>
        <authorList>
            <person name="Kakumanu M.L."/>
            <person name="Marayati B.F."/>
            <person name="Wada-Katsumata A."/>
            <person name="Wasserberg G."/>
            <person name="Schal C."/>
            <person name="Apperson C.S."/>
            <person name="Ponnusamy L."/>
        </authorList>
    </citation>
    <scope>NUCLEOTIDE SEQUENCE [LARGE SCALE GENOMIC DNA]</scope>
    <source>
        <strain evidence="2 3">SSI9</strain>
    </source>
</reference>
<gene>
    <name evidence="2" type="primary">traK</name>
    <name evidence="2" type="ORF">FXV77_05220</name>
</gene>
<dbReference type="AlphaFoldDB" id="A0A5D4H9V3"/>
<evidence type="ECO:0000313" key="2">
    <source>
        <dbReference type="EMBL" id="TYR37636.1"/>
    </source>
</evidence>
<protein>
    <submittedName>
        <fullName evidence="2">Conjugative transposon protein TraK</fullName>
    </submittedName>
</protein>
<sequence length="205" mass="23767">MFKQFNNIETSFRHVKLFTFVIIAACVVVCCFTIHRSYLKISEAEGRIYILANEKAFEASAEDRNDNLPVEARSHIRSFHSYFFTLDPDNEVIKRNIGRALYLADGSARKQYDDLQESNFYANIISGNISQTVAADSIIVEFQEIPFRFRYHGKQKIIRPTAIVTRTLITEGQLRIVARSDNNPHGFLIERWNIIENTDLDSKRR</sequence>
<evidence type="ECO:0000256" key="1">
    <source>
        <dbReference type="SAM" id="Phobius"/>
    </source>
</evidence>
<keyword evidence="1" id="KW-1133">Transmembrane helix</keyword>